<dbReference type="EMBL" id="UZAU01000108">
    <property type="status" value="NOT_ANNOTATED_CDS"/>
    <property type="molecule type" value="Genomic_DNA"/>
</dbReference>
<reference evidence="2" key="2">
    <citation type="submission" date="2021-03" db="UniProtKB">
        <authorList>
            <consortium name="EnsemblPlants"/>
        </authorList>
    </citation>
    <scope>IDENTIFICATION</scope>
</reference>
<feature type="domain" description="DUF4283" evidence="1">
    <location>
        <begin position="1"/>
        <end position="51"/>
    </location>
</feature>
<accession>A0A803P112</accession>
<dbReference type="AlphaFoldDB" id="A0A803P112"/>
<evidence type="ECO:0000313" key="2">
    <source>
        <dbReference type="EnsemblPlants" id="cds.evm.model.02.429"/>
    </source>
</evidence>
<dbReference type="Pfam" id="PF14111">
    <property type="entry name" value="DUF4283"/>
    <property type="match status" value="1"/>
</dbReference>
<name>A0A803P112_CANSA</name>
<proteinExistence type="predicted"/>
<evidence type="ECO:0000259" key="1">
    <source>
        <dbReference type="Pfam" id="PF14111"/>
    </source>
</evidence>
<dbReference type="EnsemblPlants" id="evm.model.02.429">
    <property type="protein sequence ID" value="cds.evm.model.02.429"/>
    <property type="gene ID" value="evm.TU.02.429"/>
</dbReference>
<keyword evidence="3" id="KW-1185">Reference proteome</keyword>
<sequence>MIRVWNLEGRLEIKDLPDDLFLFTFHGEVDLEKVETNDPWNFKRTLLLLQRTDGLSYIDPSSFTTSPFWVRVLRVPFKVSKSDGKRPMEGPSANSIKTMKVTPSNEDAIMQNMEAKKVINNPTIMDLKKKEYYQELFTSIYPTMEHIQRITDYVPKLVFEEMNMTLLAHFTSNEVFQALNAIAGEKSPGEDSMSGMFYKQHWNIIGTSVTQAVLTMLNNPSHINKVNSTLITLIPKRSSPTLPSYF</sequence>
<dbReference type="InterPro" id="IPR025558">
    <property type="entry name" value="DUF4283"/>
</dbReference>
<dbReference type="Proteomes" id="UP000596661">
    <property type="component" value="Chromosome 2"/>
</dbReference>
<protein>
    <recommendedName>
        <fullName evidence="1">DUF4283 domain-containing protein</fullName>
    </recommendedName>
</protein>
<reference evidence="2" key="1">
    <citation type="submission" date="2018-11" db="EMBL/GenBank/DDBJ databases">
        <authorList>
            <person name="Grassa J C."/>
        </authorList>
    </citation>
    <scope>NUCLEOTIDE SEQUENCE [LARGE SCALE GENOMIC DNA]</scope>
</reference>
<organism evidence="2 3">
    <name type="scientific">Cannabis sativa</name>
    <name type="common">Hemp</name>
    <name type="synonym">Marijuana</name>
    <dbReference type="NCBI Taxonomy" id="3483"/>
    <lineage>
        <taxon>Eukaryota</taxon>
        <taxon>Viridiplantae</taxon>
        <taxon>Streptophyta</taxon>
        <taxon>Embryophyta</taxon>
        <taxon>Tracheophyta</taxon>
        <taxon>Spermatophyta</taxon>
        <taxon>Magnoliopsida</taxon>
        <taxon>eudicotyledons</taxon>
        <taxon>Gunneridae</taxon>
        <taxon>Pentapetalae</taxon>
        <taxon>rosids</taxon>
        <taxon>fabids</taxon>
        <taxon>Rosales</taxon>
        <taxon>Cannabaceae</taxon>
        <taxon>Cannabis</taxon>
    </lineage>
</organism>
<dbReference type="Gramene" id="evm.model.02.429">
    <property type="protein sequence ID" value="cds.evm.model.02.429"/>
    <property type="gene ID" value="evm.TU.02.429"/>
</dbReference>
<evidence type="ECO:0000313" key="3">
    <source>
        <dbReference type="Proteomes" id="UP000596661"/>
    </source>
</evidence>